<evidence type="ECO:0000259" key="5">
    <source>
        <dbReference type="PROSITE" id="PS51379"/>
    </source>
</evidence>
<keyword evidence="4" id="KW-0411">Iron-sulfur</keyword>
<reference evidence="6 7" key="1">
    <citation type="submission" date="2018-08" db="EMBL/GenBank/DDBJ databases">
        <title>A genome reference for cultivated species of the human gut microbiota.</title>
        <authorList>
            <person name="Zou Y."/>
            <person name="Xue W."/>
            <person name="Luo G."/>
        </authorList>
    </citation>
    <scope>NUCLEOTIDE SEQUENCE [LARGE SCALE GENOMIC DNA]</scope>
    <source>
        <strain evidence="6 7">AM07-24</strain>
    </source>
</reference>
<sequence>MANGKRLVVEPAWCKGCGYCVEFCPKKVLVLEHEKIVVKSPEACICCGLCEQRCPDYAIWVEKEAM</sequence>
<evidence type="ECO:0000256" key="3">
    <source>
        <dbReference type="ARBA" id="ARBA00023004"/>
    </source>
</evidence>
<dbReference type="STRING" id="1776384.GCA_900086585_00776"/>
<accession>A0A415E183</accession>
<proteinExistence type="predicted"/>
<dbReference type="GeneID" id="83003175"/>
<dbReference type="EMBL" id="QRMS01000003">
    <property type="protein sequence ID" value="RHJ87304.1"/>
    <property type="molecule type" value="Genomic_DNA"/>
</dbReference>
<keyword evidence="7" id="KW-1185">Reference proteome</keyword>
<dbReference type="RefSeq" id="WP_067534147.1">
    <property type="nucleotide sequence ID" value="NZ_AP025567.1"/>
</dbReference>
<name>A0A415E183_9FIRM</name>
<dbReference type="InterPro" id="IPR017896">
    <property type="entry name" value="4Fe4S_Fe-S-bd"/>
</dbReference>
<dbReference type="AlphaFoldDB" id="A0A415E183"/>
<dbReference type="InterPro" id="IPR050572">
    <property type="entry name" value="Fe-S_Ferredoxin"/>
</dbReference>
<dbReference type="GO" id="GO:0051539">
    <property type="term" value="F:4 iron, 4 sulfur cluster binding"/>
    <property type="evidence" value="ECO:0007669"/>
    <property type="project" value="UniProtKB-KW"/>
</dbReference>
<organism evidence="6 7">
    <name type="scientific">Emergencia timonensis</name>
    <dbReference type="NCBI Taxonomy" id="1776384"/>
    <lineage>
        <taxon>Bacteria</taxon>
        <taxon>Bacillati</taxon>
        <taxon>Bacillota</taxon>
        <taxon>Clostridia</taxon>
        <taxon>Peptostreptococcales</taxon>
        <taxon>Anaerovoracaceae</taxon>
        <taxon>Emergencia</taxon>
    </lineage>
</organism>
<evidence type="ECO:0000256" key="1">
    <source>
        <dbReference type="ARBA" id="ARBA00022485"/>
    </source>
</evidence>
<dbReference type="InterPro" id="IPR017900">
    <property type="entry name" value="4Fe4S_Fe_S_CS"/>
</dbReference>
<keyword evidence="3" id="KW-0408">Iron</keyword>
<comment type="caution">
    <text evidence="6">The sequence shown here is derived from an EMBL/GenBank/DDBJ whole genome shotgun (WGS) entry which is preliminary data.</text>
</comment>
<gene>
    <name evidence="6" type="ORF">DW099_11430</name>
</gene>
<feature type="domain" description="4Fe-4S ferredoxin-type" evidence="5">
    <location>
        <begin position="5"/>
        <end position="34"/>
    </location>
</feature>
<dbReference type="PROSITE" id="PS51379">
    <property type="entry name" value="4FE4S_FER_2"/>
    <property type="match status" value="2"/>
</dbReference>
<evidence type="ECO:0000256" key="2">
    <source>
        <dbReference type="ARBA" id="ARBA00022723"/>
    </source>
</evidence>
<dbReference type="PANTHER" id="PTHR43687">
    <property type="entry name" value="ADENYLYLSULFATE REDUCTASE, BETA SUBUNIT"/>
    <property type="match status" value="1"/>
</dbReference>
<dbReference type="PROSITE" id="PS00198">
    <property type="entry name" value="4FE4S_FER_1"/>
    <property type="match status" value="1"/>
</dbReference>
<keyword evidence="1" id="KW-0004">4Fe-4S</keyword>
<evidence type="ECO:0000313" key="6">
    <source>
        <dbReference type="EMBL" id="RHJ87304.1"/>
    </source>
</evidence>
<dbReference type="GO" id="GO:0046872">
    <property type="term" value="F:metal ion binding"/>
    <property type="evidence" value="ECO:0007669"/>
    <property type="project" value="UniProtKB-KW"/>
</dbReference>
<dbReference type="OrthoDB" id="9804603at2"/>
<dbReference type="SUPFAM" id="SSF54862">
    <property type="entry name" value="4Fe-4S ferredoxins"/>
    <property type="match status" value="1"/>
</dbReference>
<dbReference type="Pfam" id="PF13237">
    <property type="entry name" value="Fer4_10"/>
    <property type="match status" value="1"/>
</dbReference>
<feature type="domain" description="4Fe-4S ferredoxin-type" evidence="5">
    <location>
        <begin position="35"/>
        <end position="64"/>
    </location>
</feature>
<protein>
    <submittedName>
        <fullName evidence="6">4Fe-4S dicluster domain-containing protein</fullName>
    </submittedName>
</protein>
<evidence type="ECO:0000256" key="4">
    <source>
        <dbReference type="ARBA" id="ARBA00023014"/>
    </source>
</evidence>
<dbReference type="PANTHER" id="PTHR43687:SF4">
    <property type="entry name" value="BLR5484 PROTEIN"/>
    <property type="match status" value="1"/>
</dbReference>
<evidence type="ECO:0000313" key="7">
    <source>
        <dbReference type="Proteomes" id="UP000284841"/>
    </source>
</evidence>
<dbReference type="Gene3D" id="3.30.70.20">
    <property type="match status" value="1"/>
</dbReference>
<keyword evidence="2" id="KW-0479">Metal-binding</keyword>
<dbReference type="Proteomes" id="UP000284841">
    <property type="component" value="Unassembled WGS sequence"/>
</dbReference>